<comment type="caution">
    <text evidence="2">The sequence shown here is derived from an EMBL/GenBank/DDBJ whole genome shotgun (WGS) entry which is preliminary data.</text>
</comment>
<keyword evidence="1" id="KW-0472">Membrane</keyword>
<name>A0A0B0HB97_SOVGS</name>
<feature type="transmembrane region" description="Helical" evidence="1">
    <location>
        <begin position="12"/>
        <end position="29"/>
    </location>
</feature>
<feature type="transmembrane region" description="Helical" evidence="1">
    <location>
        <begin position="187"/>
        <end position="209"/>
    </location>
</feature>
<evidence type="ECO:0000313" key="4">
    <source>
        <dbReference type="Proteomes" id="UP000030856"/>
    </source>
</evidence>
<proteinExistence type="predicted"/>
<organism evidence="2 4">
    <name type="scientific">Solemya velum gill symbiont</name>
    <dbReference type="NCBI Taxonomy" id="2340"/>
    <lineage>
        <taxon>Bacteria</taxon>
        <taxon>Pseudomonadati</taxon>
        <taxon>Pseudomonadota</taxon>
        <taxon>Gammaproteobacteria</taxon>
        <taxon>sulfur-oxidizing symbionts</taxon>
    </lineage>
</organism>
<feature type="transmembrane region" description="Helical" evidence="1">
    <location>
        <begin position="49"/>
        <end position="73"/>
    </location>
</feature>
<dbReference type="EMBL" id="MPNX01000019">
    <property type="protein sequence ID" value="OOY34224.1"/>
    <property type="molecule type" value="Genomic_DNA"/>
</dbReference>
<evidence type="ECO:0000313" key="2">
    <source>
        <dbReference type="EMBL" id="KHF25902.1"/>
    </source>
</evidence>
<evidence type="ECO:0000313" key="5">
    <source>
        <dbReference type="Proteomes" id="UP000190962"/>
    </source>
</evidence>
<keyword evidence="4" id="KW-1185">Reference proteome</keyword>
<evidence type="ECO:0000256" key="1">
    <source>
        <dbReference type="SAM" id="Phobius"/>
    </source>
</evidence>
<dbReference type="Proteomes" id="UP000030856">
    <property type="component" value="Unassembled WGS sequence"/>
</dbReference>
<dbReference type="AlphaFoldDB" id="A0A0B0HB97"/>
<sequence>MIKFRRRYCKNILVQMVIFGLLAVIIAFWQSQTIKSLYFDTGEALQLGLVINGLILFLFLAGLVKIVMLLLAYSREEEAIEQFLENMSQDPENPLEEVGSKSLIAQRFMVMQHLYESRTPINLGTMTSTLLANESNKIGLPRFINNVLILTGVFGTIVALSIALIGASDMLQTAVESGGMGMVIHGMSTALSTTMTAIACYFFFGYFYFKTTDVQTNLVSAIEEVTNVHLTPKFQVTNENVIYEMTGLLRMLQQLVKKMDHSQLQFSKMENTMAHAIGRFNDQTEAMPAEIDELKAILREGFRLEDHSNKTVLTADDLE</sequence>
<evidence type="ECO:0000313" key="3">
    <source>
        <dbReference type="EMBL" id="OOY34224.1"/>
    </source>
</evidence>
<protein>
    <recommendedName>
        <fullName evidence="6">MotA/TolQ/ExbB proton channel domain-containing protein</fullName>
    </recommendedName>
</protein>
<feature type="transmembrane region" description="Helical" evidence="1">
    <location>
        <begin position="147"/>
        <end position="167"/>
    </location>
</feature>
<keyword evidence="1" id="KW-0812">Transmembrane</keyword>
<accession>A0A0B0HB97</accession>
<dbReference type="GeneID" id="86991449"/>
<keyword evidence="1" id="KW-1133">Transmembrane helix</keyword>
<evidence type="ECO:0008006" key="6">
    <source>
        <dbReference type="Google" id="ProtNLM"/>
    </source>
</evidence>
<reference evidence="2 4" key="1">
    <citation type="journal article" date="2014" name="BMC Genomics">
        <title>The genome of the intracellular bacterium of the coastal bivalve, Solemya velum: a blueprint for thriving in and out of symbiosis.</title>
        <authorList>
            <person name="Dmytrenko O."/>
            <person name="Russell S.L."/>
            <person name="Loo W.T."/>
            <person name="Fontanez K.M."/>
            <person name="Liao L."/>
            <person name="Roeselers G."/>
            <person name="Sharma R."/>
            <person name="Stewart F.J."/>
            <person name="Newton I.L."/>
            <person name="Woyke T."/>
            <person name="Wu D."/>
            <person name="Lang J.M."/>
            <person name="Eisen J.A."/>
            <person name="Cavanaugh C.M."/>
        </authorList>
    </citation>
    <scope>NUCLEOTIDE SEQUENCE [LARGE SCALE GENOMIC DNA]</scope>
    <source>
        <strain evidence="2 4">WH</strain>
    </source>
</reference>
<dbReference type="eggNOG" id="ENOG5031YJX">
    <property type="taxonomic scope" value="Bacteria"/>
</dbReference>
<dbReference type="Proteomes" id="UP000190962">
    <property type="component" value="Unassembled WGS sequence"/>
</dbReference>
<gene>
    <name evidence="3" type="ORF">BOV88_11110</name>
    <name evidence="2" type="ORF">JV46_13570</name>
</gene>
<dbReference type="EMBL" id="JRAA01000001">
    <property type="protein sequence ID" value="KHF25902.1"/>
    <property type="molecule type" value="Genomic_DNA"/>
</dbReference>
<dbReference type="RefSeq" id="WP_052131969.1">
    <property type="nucleotide sequence ID" value="NZ_JRAA01000001.1"/>
</dbReference>
<dbReference type="STRING" id="2340.JV46_13570"/>
<reference evidence="3 5" key="2">
    <citation type="submission" date="2016-11" db="EMBL/GenBank/DDBJ databases">
        <title>Mixed transmission modes and dynamic genome evolution in an obligate animal-bacterial symbiosis.</title>
        <authorList>
            <person name="Russell S.L."/>
            <person name="Corbett-Detig R.B."/>
            <person name="Cavanaugh C.M."/>
        </authorList>
    </citation>
    <scope>NUCLEOTIDE SEQUENCE [LARGE SCALE GENOMIC DNA]</scope>
    <source>
        <strain evidence="3">MA-KB16</strain>
    </source>
</reference>